<organism evidence="2 3">
    <name type="scientific">Winogradskyella haliclonae</name>
    <dbReference type="NCBI Taxonomy" id="2048558"/>
    <lineage>
        <taxon>Bacteria</taxon>
        <taxon>Pseudomonadati</taxon>
        <taxon>Bacteroidota</taxon>
        <taxon>Flavobacteriia</taxon>
        <taxon>Flavobacteriales</taxon>
        <taxon>Flavobacteriaceae</taxon>
        <taxon>Winogradskyella</taxon>
    </lineage>
</organism>
<keyword evidence="1" id="KW-0472">Membrane</keyword>
<feature type="transmembrane region" description="Helical" evidence="1">
    <location>
        <begin position="65"/>
        <end position="86"/>
    </location>
</feature>
<dbReference type="EMBL" id="BMDQ01000001">
    <property type="protein sequence ID" value="GGI56293.1"/>
    <property type="molecule type" value="Genomic_DNA"/>
</dbReference>
<evidence type="ECO:0000313" key="2">
    <source>
        <dbReference type="EMBL" id="GGI56293.1"/>
    </source>
</evidence>
<protein>
    <submittedName>
        <fullName evidence="2">Uncharacterized protein</fullName>
    </submittedName>
</protein>
<reference evidence="3" key="1">
    <citation type="journal article" date="2019" name="Int. J. Syst. Evol. Microbiol.">
        <title>The Global Catalogue of Microorganisms (GCM) 10K type strain sequencing project: providing services to taxonomists for standard genome sequencing and annotation.</title>
        <authorList>
            <consortium name="The Broad Institute Genomics Platform"/>
            <consortium name="The Broad Institute Genome Sequencing Center for Infectious Disease"/>
            <person name="Wu L."/>
            <person name="Ma J."/>
        </authorList>
    </citation>
    <scope>NUCLEOTIDE SEQUENCE [LARGE SCALE GENOMIC DNA]</scope>
    <source>
        <strain evidence="3">CCM 8681</strain>
    </source>
</reference>
<feature type="transmembrane region" description="Helical" evidence="1">
    <location>
        <begin position="128"/>
        <end position="149"/>
    </location>
</feature>
<feature type="transmembrane region" description="Helical" evidence="1">
    <location>
        <begin position="169"/>
        <end position="188"/>
    </location>
</feature>
<keyword evidence="1" id="KW-1133">Transmembrane helix</keyword>
<keyword evidence="1" id="KW-0812">Transmembrane</keyword>
<evidence type="ECO:0000256" key="1">
    <source>
        <dbReference type="SAM" id="Phobius"/>
    </source>
</evidence>
<feature type="transmembrane region" description="Helical" evidence="1">
    <location>
        <begin position="351"/>
        <end position="381"/>
    </location>
</feature>
<accession>A0ABQ2BX31</accession>
<keyword evidence="3" id="KW-1185">Reference proteome</keyword>
<dbReference type="RefSeq" id="WP_188373218.1">
    <property type="nucleotide sequence ID" value="NZ_BMDQ01000001.1"/>
</dbReference>
<name>A0ABQ2BX31_9FLAO</name>
<gene>
    <name evidence="2" type="ORF">GCM10011444_06020</name>
</gene>
<proteinExistence type="predicted"/>
<feature type="transmembrane region" description="Helical" evidence="1">
    <location>
        <begin position="12"/>
        <end position="32"/>
    </location>
</feature>
<comment type="caution">
    <text evidence="2">The sequence shown here is derived from an EMBL/GenBank/DDBJ whole genome shotgun (WGS) entry which is preliminary data.</text>
</comment>
<evidence type="ECO:0000313" key="3">
    <source>
        <dbReference type="Proteomes" id="UP000624701"/>
    </source>
</evidence>
<feature type="transmembrane region" description="Helical" evidence="1">
    <location>
        <begin position="38"/>
        <end position="58"/>
    </location>
</feature>
<feature type="transmembrane region" description="Helical" evidence="1">
    <location>
        <begin position="98"/>
        <end position="116"/>
    </location>
</feature>
<feature type="transmembrane region" description="Helical" evidence="1">
    <location>
        <begin position="200"/>
        <end position="230"/>
    </location>
</feature>
<dbReference type="Proteomes" id="UP000624701">
    <property type="component" value="Unassembled WGS sequence"/>
</dbReference>
<sequence>MKSGDFKITKVIGVLVILLFALEAFVTVYTQLIDYNKVRILGIYKVTFQVIILFLIKYKNLNKKILYLLIGFIFVFCISTLLNPLLNHNFIWLLTKGSIYFFDRYILIILFALMLLSRKNQVDIVKTSFRYIEIILLVNSAIILFAFLFNLDFFKSYINSNRFGYDGLFNKPNEISIVYIIYIVYLYYKSFVDKTKTPILFITISIISLLLGTKSILLFFSLLFIFHFLFIFNGNKFVKRTALGLVIVVLFFFNTIIKYFFGLFSFWSNIEDINVLTLLLSNRDVLVCQNIKYLNSNWSTFNYIVGGGFYTNDFVISQMDGIDLFIFFGIAGMLIYCLMLGQIFIKKNKITSGLIIIVFTCSFLGGGLLTSAISMILLLFVSTLLNSKRSDV</sequence>
<feature type="transmembrane region" description="Helical" evidence="1">
    <location>
        <begin position="324"/>
        <end position="345"/>
    </location>
</feature>
<feature type="transmembrane region" description="Helical" evidence="1">
    <location>
        <begin position="242"/>
        <end position="261"/>
    </location>
</feature>